<feature type="transmembrane region" description="Helical" evidence="1">
    <location>
        <begin position="103"/>
        <end position="125"/>
    </location>
</feature>
<accession>A0ABZ0ENC7</accession>
<protein>
    <submittedName>
        <fullName evidence="2">Uncharacterized protein</fullName>
    </submittedName>
</protein>
<reference evidence="2 3" key="1">
    <citation type="submission" date="2023-10" db="EMBL/GenBank/DDBJ databases">
        <title>Surface-active antibiotics is a multifunctional adaptation for post-fire microbes.</title>
        <authorList>
            <person name="Liu M.D."/>
            <person name="Du Y."/>
            <person name="Koupaei S.K."/>
            <person name="Kim N.R."/>
            <person name="Zhang W."/>
            <person name="Traxler M.F."/>
        </authorList>
    </citation>
    <scope>NUCLEOTIDE SEQUENCE [LARGE SCALE GENOMIC DNA]</scope>
    <source>
        <strain evidence="2 3">F3</strain>
    </source>
</reference>
<keyword evidence="1" id="KW-0472">Membrane</keyword>
<evidence type="ECO:0000313" key="2">
    <source>
        <dbReference type="EMBL" id="WOD18693.1"/>
    </source>
</evidence>
<dbReference type="Proteomes" id="UP001302652">
    <property type="component" value="Chromosome 1"/>
</dbReference>
<feature type="transmembrane region" description="Helical" evidence="1">
    <location>
        <begin position="131"/>
        <end position="151"/>
    </location>
</feature>
<evidence type="ECO:0000256" key="1">
    <source>
        <dbReference type="SAM" id="Phobius"/>
    </source>
</evidence>
<evidence type="ECO:0000313" key="3">
    <source>
        <dbReference type="Proteomes" id="UP001302652"/>
    </source>
</evidence>
<sequence length="156" mass="17015">MKLVNVEVSYEGGTVLADRVLLDVDSAQVTLPPRLASLMEVLDGCDQMKSFVVDCGGTRYLVKHESGRGHFVDFSTPRRRGFSAGAMQLFSPSPAQQRLNGRFAHMLSAMALIGACFEVATTHAFNWHSLLEPVCLGVLSIALFLVGHRCFAARCL</sequence>
<name>A0ABZ0ENC7_9BURK</name>
<keyword evidence="3" id="KW-1185">Reference proteome</keyword>
<dbReference type="RefSeq" id="WP_317020947.1">
    <property type="nucleotide sequence ID" value="NZ_CP136513.1"/>
</dbReference>
<keyword evidence="1" id="KW-1133">Transmembrane helix</keyword>
<organism evidence="2 3">
    <name type="scientific">Paraburkholderia kirstenboschensis</name>
    <dbReference type="NCBI Taxonomy" id="1245436"/>
    <lineage>
        <taxon>Bacteria</taxon>
        <taxon>Pseudomonadati</taxon>
        <taxon>Pseudomonadota</taxon>
        <taxon>Betaproteobacteria</taxon>
        <taxon>Burkholderiales</taxon>
        <taxon>Burkholderiaceae</taxon>
        <taxon>Paraburkholderia</taxon>
    </lineage>
</organism>
<proteinExistence type="predicted"/>
<gene>
    <name evidence="2" type="ORF">RW095_39025</name>
</gene>
<dbReference type="EMBL" id="CP136513">
    <property type="protein sequence ID" value="WOD18693.1"/>
    <property type="molecule type" value="Genomic_DNA"/>
</dbReference>
<keyword evidence="1" id="KW-0812">Transmembrane</keyword>